<dbReference type="InterPro" id="IPR040092">
    <property type="entry name" value="TBRG1"/>
</dbReference>
<dbReference type="SMART" id="SM00542">
    <property type="entry name" value="FYRC"/>
    <property type="match status" value="1"/>
</dbReference>
<dbReference type="PROSITE" id="PS51543">
    <property type="entry name" value="FYRC"/>
    <property type="match status" value="1"/>
</dbReference>
<gene>
    <name evidence="5" type="ORF">BCR44DRAFT_34306</name>
</gene>
<dbReference type="SMART" id="SM00541">
    <property type="entry name" value="FYRN"/>
    <property type="match status" value="1"/>
</dbReference>
<feature type="compositionally biased region" description="Low complexity" evidence="4">
    <location>
        <begin position="166"/>
        <end position="200"/>
    </location>
</feature>
<comment type="caution">
    <text evidence="5">The sequence shown here is derived from an EMBL/GenBank/DDBJ whole genome shotgun (WGS) entry which is preliminary data.</text>
</comment>
<evidence type="ECO:0000256" key="3">
    <source>
        <dbReference type="SAM" id="Coils"/>
    </source>
</evidence>
<name>A0A1Y2HMN7_9FUNG</name>
<dbReference type="GO" id="GO:0005634">
    <property type="term" value="C:nucleus"/>
    <property type="evidence" value="ECO:0007669"/>
    <property type="project" value="UniProtKB-SubCell"/>
</dbReference>
<feature type="region of interest" description="Disordered" evidence="4">
    <location>
        <begin position="91"/>
        <end position="200"/>
    </location>
</feature>
<dbReference type="PROSITE" id="PS51542">
    <property type="entry name" value="FYRN"/>
    <property type="match status" value="1"/>
</dbReference>
<evidence type="ECO:0000313" key="5">
    <source>
        <dbReference type="EMBL" id="ORZ35234.1"/>
    </source>
</evidence>
<sequence>MQVDSTIDLQKMDQQHQLQPQVPAGDRIQQLTNRVKDLEAALRDAKTEIRSLRIENRTLAEQLANRSPNIYSSAAILEWIQDDMLPTVPSAGGGSAAAAADAHVEATPAPSTSRRSRAGPAASQDKADGPGTPSASSKPSSSARGGGRASPAPSNRHASADPTPRPSSSLGRAASGSSHPAAGATPTGAPASASPAPTPATKKAILGKGIDLDPTSGLPINLPIDVGSVQLVSLGTIVFDDGFHNERAIFPLGFTSRRDYTSTTVKDASTTYTCTVTRPSLGGARGPEFQVVAADNPHAPFTGSSSTDVWTKVIKAANLMCGRHASLKISGPELFGLNHPLVVHWIQKLPGARDLPRYNMQEIVVIDARGRGAAAGGVGAGTRERSVGIKKERGEDVDRMDVDDPMDES</sequence>
<evidence type="ECO:0000256" key="4">
    <source>
        <dbReference type="SAM" id="MobiDB-lite"/>
    </source>
</evidence>
<keyword evidence="3" id="KW-0175">Coiled coil</keyword>
<proteinExistence type="predicted"/>
<feature type="region of interest" description="Disordered" evidence="4">
    <location>
        <begin position="373"/>
        <end position="409"/>
    </location>
</feature>
<dbReference type="Pfam" id="PF05964">
    <property type="entry name" value="FYRN"/>
    <property type="match status" value="1"/>
</dbReference>
<dbReference type="InterPro" id="IPR003889">
    <property type="entry name" value="FYrich_C"/>
</dbReference>
<accession>A0A1Y2HMN7</accession>
<dbReference type="Proteomes" id="UP000193411">
    <property type="component" value="Unassembled WGS sequence"/>
</dbReference>
<evidence type="ECO:0000256" key="2">
    <source>
        <dbReference type="ARBA" id="ARBA00023242"/>
    </source>
</evidence>
<reference evidence="5 6" key="1">
    <citation type="submission" date="2016-07" db="EMBL/GenBank/DDBJ databases">
        <title>Pervasive Adenine N6-methylation of Active Genes in Fungi.</title>
        <authorList>
            <consortium name="DOE Joint Genome Institute"/>
            <person name="Mondo S.J."/>
            <person name="Dannebaum R.O."/>
            <person name="Kuo R.C."/>
            <person name="Labutti K."/>
            <person name="Haridas S."/>
            <person name="Kuo A."/>
            <person name="Salamov A."/>
            <person name="Ahrendt S.R."/>
            <person name="Lipzen A."/>
            <person name="Sullivan W."/>
            <person name="Andreopoulos W.B."/>
            <person name="Clum A."/>
            <person name="Lindquist E."/>
            <person name="Daum C."/>
            <person name="Ramamoorthy G.K."/>
            <person name="Gryganskyi A."/>
            <person name="Culley D."/>
            <person name="Magnuson J.K."/>
            <person name="James T.Y."/>
            <person name="O'Malley M.A."/>
            <person name="Stajich J.E."/>
            <person name="Spatafora J.W."/>
            <person name="Visel A."/>
            <person name="Grigoriev I.V."/>
        </authorList>
    </citation>
    <scope>NUCLEOTIDE SEQUENCE [LARGE SCALE GENOMIC DNA]</scope>
    <source>
        <strain evidence="5 6">PL171</strain>
    </source>
</reference>
<dbReference type="GO" id="GO:0051726">
    <property type="term" value="P:regulation of cell cycle"/>
    <property type="evidence" value="ECO:0007669"/>
    <property type="project" value="TreeGrafter"/>
</dbReference>
<dbReference type="STRING" id="765915.A0A1Y2HMN7"/>
<evidence type="ECO:0000256" key="1">
    <source>
        <dbReference type="ARBA" id="ARBA00004123"/>
    </source>
</evidence>
<keyword evidence="2" id="KW-0539">Nucleus</keyword>
<dbReference type="InterPro" id="IPR003888">
    <property type="entry name" value="FYrich_N"/>
</dbReference>
<feature type="compositionally biased region" description="Basic and acidic residues" evidence="4">
    <location>
        <begin position="382"/>
        <end position="402"/>
    </location>
</feature>
<protein>
    <submittedName>
        <fullName evidence="5">F/Y rich C-terminus-domain-containing protein</fullName>
    </submittedName>
</protein>
<feature type="compositionally biased region" description="Low complexity" evidence="4">
    <location>
        <begin position="96"/>
        <end position="109"/>
    </location>
</feature>
<dbReference type="Pfam" id="PF05965">
    <property type="entry name" value="FYRC"/>
    <property type="match status" value="1"/>
</dbReference>
<comment type="subcellular location">
    <subcellularLocation>
        <location evidence="1">Nucleus</location>
    </subcellularLocation>
</comment>
<feature type="coiled-coil region" evidence="3">
    <location>
        <begin position="28"/>
        <end position="62"/>
    </location>
</feature>
<feature type="compositionally biased region" description="Low complexity" evidence="4">
    <location>
        <begin position="129"/>
        <end position="154"/>
    </location>
</feature>
<keyword evidence="6" id="KW-1185">Reference proteome</keyword>
<dbReference type="OrthoDB" id="285793at2759"/>
<dbReference type="AlphaFoldDB" id="A0A1Y2HMN7"/>
<evidence type="ECO:0000313" key="6">
    <source>
        <dbReference type="Proteomes" id="UP000193411"/>
    </source>
</evidence>
<dbReference type="Gene3D" id="3.30.160.360">
    <property type="match status" value="1"/>
</dbReference>
<feature type="region of interest" description="Disordered" evidence="4">
    <location>
        <begin position="1"/>
        <end position="23"/>
    </location>
</feature>
<dbReference type="PANTHER" id="PTHR22715">
    <property type="entry name" value="TRANSFORMING GROWTH FACTOR BETA REGULATED GENE 1"/>
    <property type="match status" value="1"/>
</dbReference>
<dbReference type="EMBL" id="MCFL01000023">
    <property type="protein sequence ID" value="ORZ35234.1"/>
    <property type="molecule type" value="Genomic_DNA"/>
</dbReference>
<dbReference type="PANTHER" id="PTHR22715:SF0">
    <property type="entry name" value="TRANSFORMING GROWTH FACTOR BETA REGULATOR 1"/>
    <property type="match status" value="1"/>
</dbReference>
<organism evidence="5 6">
    <name type="scientific">Catenaria anguillulae PL171</name>
    <dbReference type="NCBI Taxonomy" id="765915"/>
    <lineage>
        <taxon>Eukaryota</taxon>
        <taxon>Fungi</taxon>
        <taxon>Fungi incertae sedis</taxon>
        <taxon>Blastocladiomycota</taxon>
        <taxon>Blastocladiomycetes</taxon>
        <taxon>Blastocladiales</taxon>
        <taxon>Catenariaceae</taxon>
        <taxon>Catenaria</taxon>
    </lineage>
</organism>